<reference evidence="4 5" key="1">
    <citation type="submission" date="2013-04" db="EMBL/GenBank/DDBJ databases">
        <title>Oceanicola sp. 22II1-22F33 Genome Sequencing.</title>
        <authorList>
            <person name="Lai Q."/>
            <person name="Li G."/>
            <person name="Shao Z."/>
        </authorList>
    </citation>
    <scope>NUCLEOTIDE SEQUENCE [LARGE SCALE GENOMIC DNA]</scope>
    <source>
        <strain evidence="4 5">22II1-22F33</strain>
    </source>
</reference>
<dbReference type="InterPro" id="IPR020845">
    <property type="entry name" value="AMP-binding_CS"/>
</dbReference>
<dbReference type="Pfam" id="PF00501">
    <property type="entry name" value="AMP-binding"/>
    <property type="match status" value="1"/>
</dbReference>
<feature type="compositionally biased region" description="Basic and acidic residues" evidence="2">
    <location>
        <begin position="11"/>
        <end position="20"/>
    </location>
</feature>
<dbReference type="GO" id="GO:0005886">
    <property type="term" value="C:plasma membrane"/>
    <property type="evidence" value="ECO:0007669"/>
    <property type="project" value="TreeGrafter"/>
</dbReference>
<comment type="similarity">
    <text evidence="1">Belongs to the ATP-dependent AMP-binding enzyme family.</text>
</comment>
<dbReference type="EMBL" id="AQQR01000005">
    <property type="protein sequence ID" value="OWU72961.1"/>
    <property type="molecule type" value="Genomic_DNA"/>
</dbReference>
<dbReference type="PANTHER" id="PTHR22754:SF32">
    <property type="entry name" value="DISCO-INTERACTING PROTEIN 2"/>
    <property type="match status" value="1"/>
</dbReference>
<evidence type="ECO:0000259" key="3">
    <source>
        <dbReference type="Pfam" id="PF00501"/>
    </source>
</evidence>
<gene>
    <name evidence="4" type="ORF">ATO3_14860</name>
</gene>
<evidence type="ECO:0000256" key="1">
    <source>
        <dbReference type="ARBA" id="ARBA00006432"/>
    </source>
</evidence>
<evidence type="ECO:0000313" key="4">
    <source>
        <dbReference type="EMBL" id="OWU72961.1"/>
    </source>
</evidence>
<proteinExistence type="inferred from homology"/>
<name>A0A225NLP1_9RHOB</name>
<feature type="compositionally biased region" description="Basic residues" evidence="2">
    <location>
        <begin position="1"/>
        <end position="10"/>
    </location>
</feature>
<dbReference type="InterPro" id="IPR045851">
    <property type="entry name" value="AMP-bd_C_sf"/>
</dbReference>
<keyword evidence="5" id="KW-1185">Reference proteome</keyword>
<organism evidence="4 5">
    <name type="scientific">Marinibacterium profundimaris</name>
    <dbReference type="NCBI Taxonomy" id="1679460"/>
    <lineage>
        <taxon>Bacteria</taxon>
        <taxon>Pseudomonadati</taxon>
        <taxon>Pseudomonadota</taxon>
        <taxon>Alphaproteobacteria</taxon>
        <taxon>Rhodobacterales</taxon>
        <taxon>Paracoccaceae</taxon>
        <taxon>Marinibacterium</taxon>
    </lineage>
</organism>
<feature type="domain" description="AMP-dependent synthetase/ligase" evidence="3">
    <location>
        <begin position="39"/>
        <end position="417"/>
    </location>
</feature>
<dbReference type="InterPro" id="IPR042099">
    <property type="entry name" value="ANL_N_sf"/>
</dbReference>
<sequence length="572" mass="61360">MTMPRRGKSNRRGEERAMHHSDNRNLIDALRAAAHSGSDRRITMYDGRCRPVSDRSYQDFLDAARAMAGRLSARGVVPGDRVLICLPNSWDWLDCWLGAVWLGAMPVAASPGLAMGSGSFLAEKTFGIAARLGARMVICGEGLRKRADMAPEGCDVITPALLSGTEAAPGPEPFDAAPEDVAYIQLTSGSTGAPKPAQVTHRGMMHNIWAMFDAATRRRAGVAPRSGTTWLPLYHDFGLVMTIGGILNGVDVAVFPPNAFLARPHEWLRLLGEMDAPMCGMPNFGVHHAVNKVSEARLAKMDLSGWHTCFIGAEMTRAETLSDFMGKFSEAGCPAEMLAPSYGMAEATLGVTLDQKAVGLRIGISEPDDRGDRVDVVCCGAPLKETELKIMGPEGEMPEGHVGEVWLRAGGLVSGYFGAPGLTKDAFVDGWFRTGDLGFMRRGEMYLTGRAREVLILDGTSYMPDEIEQLAEGEGGSGAMERAAAFTVTRDGSGTVAVLVVEVDRRSAPEMLEDMAGRISRRMTRELGIAPGEMLFVPRGAIPRTTSGKLQRGALREAYMGGSLTPLPSGQG</sequence>
<dbReference type="GO" id="GO:0070566">
    <property type="term" value="F:adenylyltransferase activity"/>
    <property type="evidence" value="ECO:0007669"/>
    <property type="project" value="TreeGrafter"/>
</dbReference>
<dbReference type="GO" id="GO:0006633">
    <property type="term" value="P:fatty acid biosynthetic process"/>
    <property type="evidence" value="ECO:0007669"/>
    <property type="project" value="TreeGrafter"/>
</dbReference>
<dbReference type="Gene3D" id="3.40.50.12780">
    <property type="entry name" value="N-terminal domain of ligase-like"/>
    <property type="match status" value="1"/>
</dbReference>
<accession>A0A225NLP1</accession>
<dbReference type="PANTHER" id="PTHR22754">
    <property type="entry name" value="DISCO-INTERACTING PROTEIN 2 DIP2 -RELATED"/>
    <property type="match status" value="1"/>
</dbReference>
<evidence type="ECO:0000256" key="2">
    <source>
        <dbReference type="SAM" id="MobiDB-lite"/>
    </source>
</evidence>
<protein>
    <recommendedName>
        <fullName evidence="3">AMP-dependent synthetase/ligase domain-containing protein</fullName>
    </recommendedName>
</protein>
<dbReference type="PROSITE" id="PS00455">
    <property type="entry name" value="AMP_BINDING"/>
    <property type="match status" value="1"/>
</dbReference>
<dbReference type="AlphaFoldDB" id="A0A225NLP1"/>
<evidence type="ECO:0000313" key="5">
    <source>
        <dbReference type="Proteomes" id="UP000215377"/>
    </source>
</evidence>
<comment type="caution">
    <text evidence="4">The sequence shown here is derived from an EMBL/GenBank/DDBJ whole genome shotgun (WGS) entry which is preliminary data.</text>
</comment>
<dbReference type="SUPFAM" id="SSF56801">
    <property type="entry name" value="Acetyl-CoA synthetase-like"/>
    <property type="match status" value="1"/>
</dbReference>
<feature type="region of interest" description="Disordered" evidence="2">
    <location>
        <begin position="1"/>
        <end position="20"/>
    </location>
</feature>
<dbReference type="Proteomes" id="UP000215377">
    <property type="component" value="Unassembled WGS sequence"/>
</dbReference>
<dbReference type="InterPro" id="IPR000873">
    <property type="entry name" value="AMP-dep_synth/lig_dom"/>
</dbReference>
<dbReference type="Gene3D" id="3.30.300.30">
    <property type="match status" value="1"/>
</dbReference>